<feature type="domain" description="BTB" evidence="3">
    <location>
        <begin position="64"/>
        <end position="134"/>
    </location>
</feature>
<reference evidence="4" key="1">
    <citation type="journal article" date="2020" name="BMC">
        <title>Leishmania infection induces a limited differential gene expression in the sand fly midgut.</title>
        <authorList>
            <person name="Coutinho-Abreu I.V."/>
            <person name="Serafim T.D."/>
            <person name="Meneses C."/>
            <person name="Kamhawi S."/>
            <person name="Oliveira F."/>
            <person name="Valenzuela J.G."/>
        </authorList>
    </citation>
    <scope>NUCLEOTIDE SEQUENCE</scope>
    <source>
        <strain evidence="4">Jacobina</strain>
        <tissue evidence="4">Midgut</tissue>
    </source>
</reference>
<dbReference type="RefSeq" id="XP_055693246.1">
    <property type="nucleotide sequence ID" value="XM_055837271.1"/>
</dbReference>
<feature type="region of interest" description="Disordered" evidence="2">
    <location>
        <begin position="480"/>
        <end position="502"/>
    </location>
</feature>
<organism evidence="4">
    <name type="scientific">Lutzomyia longipalpis</name>
    <name type="common">Sand fly</name>
    <dbReference type="NCBI Taxonomy" id="7200"/>
    <lineage>
        <taxon>Eukaryota</taxon>
        <taxon>Metazoa</taxon>
        <taxon>Ecdysozoa</taxon>
        <taxon>Arthropoda</taxon>
        <taxon>Hexapoda</taxon>
        <taxon>Insecta</taxon>
        <taxon>Pterygota</taxon>
        <taxon>Neoptera</taxon>
        <taxon>Endopterygota</taxon>
        <taxon>Diptera</taxon>
        <taxon>Nematocera</taxon>
        <taxon>Psychodoidea</taxon>
        <taxon>Psychodidae</taxon>
        <taxon>Lutzomyia</taxon>
        <taxon>Lutzomyia</taxon>
    </lineage>
</organism>
<dbReference type="AlphaFoldDB" id="A0A7G3B2E6"/>
<feature type="compositionally biased region" description="Polar residues" evidence="2">
    <location>
        <begin position="482"/>
        <end position="502"/>
    </location>
</feature>
<dbReference type="Gene3D" id="3.30.710.10">
    <property type="entry name" value="Potassium Channel Kv1.1, Chain A"/>
    <property type="match status" value="1"/>
</dbReference>
<protein>
    <recommendedName>
        <fullName evidence="3">BTB domain-containing protein</fullName>
    </recommendedName>
</protein>
<dbReference type="CDD" id="cd18495">
    <property type="entry name" value="BACK_GCL"/>
    <property type="match status" value="1"/>
</dbReference>
<name>A0A7G3B2E6_LUTLO</name>
<evidence type="ECO:0000256" key="2">
    <source>
        <dbReference type="SAM" id="MobiDB-lite"/>
    </source>
</evidence>
<dbReference type="RefSeq" id="XP_055693262.1">
    <property type="nucleotide sequence ID" value="XM_055837287.1"/>
</dbReference>
<sequence>MGAYLSSFKSAIEGVGLAAGTARKRKHSECMDESRCEEQPLKRKKLMTTAQYVYQVMFKEEHKSDVAVRCLGRTWHLHKVYLCQSAYFSSMFGGSWKESDRDFINIEIIDPNISIEALDAVFGSLYLDEITLNVNVIIPVLATAALFQLNSLIEKCSEVMIESIDPTTVVAYYEAACQYGVKNVRDSAFEWLQVNLLNFYMKHLKLLNQVDLELMYKLISSPDLFVMQTEYAIYYLLKNWIYFQLHPGSESNPRADLKGTIQNFYNNLDKSKPFLETRMGKKYEKLFRALRLNYLLNHHRDIEIILKDNIIPQSWIYAPILQQWDAMLCFDESTYNGPSECDEKVFGESCMRCGRVLDSEGFQKWRWTGFNFGLDLVFIVDTRNLSIKRNHRPENERLLSLQVKRQFLVRVTILTVNANSQVKHRQTSGIKALTLEKNEEVVLLQFDKELSYPLLISINILNVSPLIPAERIQTKAQLAASGGSSVNPNHVSEVNLSHNAEE</sequence>
<dbReference type="KEGG" id="lll:129795782"/>
<dbReference type="InterPro" id="IPR011333">
    <property type="entry name" value="SKP1/BTB/POZ_sf"/>
</dbReference>
<dbReference type="RefSeq" id="XP_055693253.1">
    <property type="nucleotide sequence ID" value="XM_055837278.1"/>
</dbReference>
<dbReference type="VEuPathDB" id="VectorBase:LLONM1_003407"/>
<evidence type="ECO:0000256" key="1">
    <source>
        <dbReference type="ARBA" id="ARBA00022473"/>
    </source>
</evidence>
<dbReference type="RefSeq" id="XP_055693239.1">
    <property type="nucleotide sequence ID" value="XM_055837264.1"/>
</dbReference>
<dbReference type="PANTHER" id="PTHR23231:SF17">
    <property type="entry name" value="BTB DOMAIN-CONTAINING PROTEIN"/>
    <property type="match status" value="1"/>
</dbReference>
<keyword evidence="1" id="KW-0217">Developmental protein</keyword>
<evidence type="ECO:0000313" key="4">
    <source>
        <dbReference type="EMBL" id="MBC1178734.1"/>
    </source>
</evidence>
<dbReference type="SMART" id="SM00225">
    <property type="entry name" value="BTB"/>
    <property type="match status" value="1"/>
</dbReference>
<dbReference type="GeneID" id="129795782"/>
<dbReference type="PROSITE" id="PS50097">
    <property type="entry name" value="BTB"/>
    <property type="match status" value="1"/>
</dbReference>
<dbReference type="EMBL" id="GITU01010031">
    <property type="protein sequence ID" value="MBC1178734.1"/>
    <property type="molecule type" value="Transcribed_RNA"/>
</dbReference>
<dbReference type="OrthoDB" id="6359943at2759"/>
<accession>A0A7G3B2E6</accession>
<evidence type="ECO:0000259" key="3">
    <source>
        <dbReference type="PROSITE" id="PS50097"/>
    </source>
</evidence>
<dbReference type="GO" id="GO:0007281">
    <property type="term" value="P:germ cell development"/>
    <property type="evidence" value="ECO:0007669"/>
    <property type="project" value="InterPro"/>
</dbReference>
<dbReference type="PANTHER" id="PTHR23231">
    <property type="entry name" value="GERM CELL-LESS PROTEIN"/>
    <property type="match status" value="1"/>
</dbReference>
<proteinExistence type="predicted"/>
<dbReference type="SUPFAM" id="SSF54695">
    <property type="entry name" value="POZ domain"/>
    <property type="match status" value="1"/>
</dbReference>
<dbReference type="InterPro" id="IPR043380">
    <property type="entry name" value="Gcl-like"/>
</dbReference>
<dbReference type="Pfam" id="PF00651">
    <property type="entry name" value="BTB"/>
    <property type="match status" value="1"/>
</dbReference>
<dbReference type="InterPro" id="IPR000210">
    <property type="entry name" value="BTB/POZ_dom"/>
</dbReference>